<dbReference type="Proteomes" id="UP000054279">
    <property type="component" value="Unassembled WGS sequence"/>
</dbReference>
<protein>
    <submittedName>
        <fullName evidence="1">Uncharacterized protein</fullName>
    </submittedName>
</protein>
<dbReference type="AlphaFoldDB" id="A0A0C9T143"/>
<name>A0A0C9T143_SPHS4</name>
<evidence type="ECO:0000313" key="1">
    <source>
        <dbReference type="EMBL" id="KIJ22428.1"/>
    </source>
</evidence>
<proteinExistence type="predicted"/>
<accession>A0A0C9T143</accession>
<keyword evidence="2" id="KW-1185">Reference proteome</keyword>
<sequence>MALVVPTMPIPHRPETDLEQLRRLQRHDFAVKIRALWGCKEENHQICVLTRKGGHHPLPELIIEEWIEAVCAGLATIQQPPIDALPSWLQTDIRNKGLVMPRDRRVGFSLPMLAEIASQTESSSGSSGDSSVDADWKPAIIMASGLEWLGKRGIREIGKVYFR</sequence>
<gene>
    <name evidence="1" type="ORF">M422DRAFT_786439</name>
</gene>
<reference evidence="1 2" key="1">
    <citation type="submission" date="2014-06" db="EMBL/GenBank/DDBJ databases">
        <title>Evolutionary Origins and Diversification of the Mycorrhizal Mutualists.</title>
        <authorList>
            <consortium name="DOE Joint Genome Institute"/>
            <consortium name="Mycorrhizal Genomics Consortium"/>
            <person name="Kohler A."/>
            <person name="Kuo A."/>
            <person name="Nagy L.G."/>
            <person name="Floudas D."/>
            <person name="Copeland A."/>
            <person name="Barry K.W."/>
            <person name="Cichocki N."/>
            <person name="Veneault-Fourrey C."/>
            <person name="LaButti K."/>
            <person name="Lindquist E.A."/>
            <person name="Lipzen A."/>
            <person name="Lundell T."/>
            <person name="Morin E."/>
            <person name="Murat C."/>
            <person name="Riley R."/>
            <person name="Ohm R."/>
            <person name="Sun H."/>
            <person name="Tunlid A."/>
            <person name="Henrissat B."/>
            <person name="Grigoriev I.V."/>
            <person name="Hibbett D.S."/>
            <person name="Martin F."/>
        </authorList>
    </citation>
    <scope>NUCLEOTIDE SEQUENCE [LARGE SCALE GENOMIC DNA]</scope>
    <source>
        <strain evidence="1 2">SS14</strain>
    </source>
</reference>
<organism evidence="1 2">
    <name type="scientific">Sphaerobolus stellatus (strain SS14)</name>
    <dbReference type="NCBI Taxonomy" id="990650"/>
    <lineage>
        <taxon>Eukaryota</taxon>
        <taxon>Fungi</taxon>
        <taxon>Dikarya</taxon>
        <taxon>Basidiomycota</taxon>
        <taxon>Agaricomycotina</taxon>
        <taxon>Agaricomycetes</taxon>
        <taxon>Phallomycetidae</taxon>
        <taxon>Geastrales</taxon>
        <taxon>Sphaerobolaceae</taxon>
        <taxon>Sphaerobolus</taxon>
    </lineage>
</organism>
<evidence type="ECO:0000313" key="2">
    <source>
        <dbReference type="Proteomes" id="UP000054279"/>
    </source>
</evidence>
<dbReference type="EMBL" id="KN838259">
    <property type="protein sequence ID" value="KIJ22428.1"/>
    <property type="molecule type" value="Genomic_DNA"/>
</dbReference>
<dbReference type="HOGENOM" id="CLU_1628110_0_0_1"/>